<accession>A0A9W9WAQ7</accession>
<keyword evidence="1" id="KW-0812">Transmembrane</keyword>
<reference evidence="3" key="1">
    <citation type="submission" date="2022-12" db="EMBL/GenBank/DDBJ databases">
        <authorList>
            <person name="Petersen C."/>
        </authorList>
    </citation>
    <scope>NUCLEOTIDE SEQUENCE</scope>
    <source>
        <strain evidence="3">IBT 29677</strain>
    </source>
</reference>
<dbReference type="PANTHER" id="PTHR42109">
    <property type="entry name" value="UNPLACED GENOMIC SCAFFOLD UM_SCAF_CONTIG_1.265, WHOLE GENOME SHOTGUN SEQUENCE"/>
    <property type="match status" value="1"/>
</dbReference>
<dbReference type="PANTHER" id="PTHR42109:SF2">
    <property type="entry name" value="INTEGRAL MEMBRANE PROTEIN"/>
    <property type="match status" value="1"/>
</dbReference>
<keyword evidence="1" id="KW-0472">Membrane</keyword>
<keyword evidence="1" id="KW-1133">Transmembrane helix</keyword>
<proteinExistence type="predicted"/>
<feature type="transmembrane region" description="Helical" evidence="1">
    <location>
        <begin position="143"/>
        <end position="163"/>
    </location>
</feature>
<sequence length="250" mass="26926">MTLDPHVTLGIALTACYVPIAVLSIWLVWRNWHYHPRMAWWPTISLSLMRVGAGAVLIARQTNMYSEGLIIATLVLLNVGSISLIAINLGFVRAVYVDNYNDGSKSQMVDAILRSTIFPAISLLSAGAGISTSLPNAGKVLTLVGYIIFAVLLLSLVAADIVFWTRRSRLKKSSAVMLAGALVAAPFVIARNVYGLLEVATESSYNSIWSPISGNVLAVGLLGLLTEYIPVCIYLLVGFSIPPDRGAYTT</sequence>
<organism evidence="3 4">
    <name type="scientific">Penicillium cosmopolitanum</name>
    <dbReference type="NCBI Taxonomy" id="1131564"/>
    <lineage>
        <taxon>Eukaryota</taxon>
        <taxon>Fungi</taxon>
        <taxon>Dikarya</taxon>
        <taxon>Ascomycota</taxon>
        <taxon>Pezizomycotina</taxon>
        <taxon>Eurotiomycetes</taxon>
        <taxon>Eurotiomycetidae</taxon>
        <taxon>Eurotiales</taxon>
        <taxon>Aspergillaceae</taxon>
        <taxon>Penicillium</taxon>
    </lineage>
</organism>
<reference evidence="3" key="2">
    <citation type="journal article" date="2023" name="IMA Fungus">
        <title>Comparative genomic study of the Penicillium genus elucidates a diverse pangenome and 15 lateral gene transfer events.</title>
        <authorList>
            <person name="Petersen C."/>
            <person name="Sorensen T."/>
            <person name="Nielsen M.R."/>
            <person name="Sondergaard T.E."/>
            <person name="Sorensen J.L."/>
            <person name="Fitzpatrick D.A."/>
            <person name="Frisvad J.C."/>
            <person name="Nielsen K.L."/>
        </authorList>
    </citation>
    <scope>NUCLEOTIDE SEQUENCE</scope>
    <source>
        <strain evidence="3">IBT 29677</strain>
    </source>
</reference>
<evidence type="ECO:0000259" key="2">
    <source>
        <dbReference type="Pfam" id="PF24800"/>
    </source>
</evidence>
<dbReference type="GeneID" id="81364117"/>
<feature type="transmembrane region" description="Helical" evidence="1">
    <location>
        <begin position="217"/>
        <end position="237"/>
    </location>
</feature>
<evidence type="ECO:0000313" key="4">
    <source>
        <dbReference type="Proteomes" id="UP001147747"/>
    </source>
</evidence>
<dbReference type="OrthoDB" id="2560628at2759"/>
<keyword evidence="4" id="KW-1185">Reference proteome</keyword>
<feature type="transmembrane region" description="Helical" evidence="1">
    <location>
        <begin position="6"/>
        <end position="27"/>
    </location>
</feature>
<gene>
    <name evidence="3" type="ORF">N7509_000500</name>
</gene>
<dbReference type="EMBL" id="JAPZBU010000003">
    <property type="protein sequence ID" value="KAJ5413873.1"/>
    <property type="molecule type" value="Genomic_DNA"/>
</dbReference>
<protein>
    <recommendedName>
        <fullName evidence="2">DUF7702 domain-containing protein</fullName>
    </recommendedName>
</protein>
<name>A0A9W9WAQ7_9EURO</name>
<evidence type="ECO:0000256" key="1">
    <source>
        <dbReference type="SAM" id="Phobius"/>
    </source>
</evidence>
<dbReference type="Pfam" id="PF24800">
    <property type="entry name" value="DUF7702"/>
    <property type="match status" value="1"/>
</dbReference>
<feature type="transmembrane region" description="Helical" evidence="1">
    <location>
        <begin position="111"/>
        <end position="131"/>
    </location>
</feature>
<feature type="transmembrane region" description="Helical" evidence="1">
    <location>
        <begin position="39"/>
        <end position="58"/>
    </location>
</feature>
<feature type="domain" description="DUF7702" evidence="2">
    <location>
        <begin position="8"/>
        <end position="241"/>
    </location>
</feature>
<evidence type="ECO:0000313" key="3">
    <source>
        <dbReference type="EMBL" id="KAJ5413873.1"/>
    </source>
</evidence>
<dbReference type="InterPro" id="IPR056119">
    <property type="entry name" value="DUF7702"/>
</dbReference>
<dbReference type="RefSeq" id="XP_056493719.1">
    <property type="nucleotide sequence ID" value="XM_056625137.1"/>
</dbReference>
<dbReference type="AlphaFoldDB" id="A0A9W9WAQ7"/>
<comment type="caution">
    <text evidence="3">The sequence shown here is derived from an EMBL/GenBank/DDBJ whole genome shotgun (WGS) entry which is preliminary data.</text>
</comment>
<feature type="transmembrane region" description="Helical" evidence="1">
    <location>
        <begin position="175"/>
        <end position="197"/>
    </location>
</feature>
<dbReference type="Proteomes" id="UP001147747">
    <property type="component" value="Unassembled WGS sequence"/>
</dbReference>
<feature type="transmembrane region" description="Helical" evidence="1">
    <location>
        <begin position="70"/>
        <end position="91"/>
    </location>
</feature>